<feature type="domain" description="ABC transporter" evidence="5">
    <location>
        <begin position="5"/>
        <end position="239"/>
    </location>
</feature>
<evidence type="ECO:0000259" key="5">
    <source>
        <dbReference type="PROSITE" id="PS50893"/>
    </source>
</evidence>
<keyword evidence="7" id="KW-1185">Reference proteome</keyword>
<evidence type="ECO:0000256" key="2">
    <source>
        <dbReference type="ARBA" id="ARBA00022737"/>
    </source>
</evidence>
<keyword evidence="3" id="KW-0547">Nucleotide-binding</keyword>
<evidence type="ECO:0000256" key="4">
    <source>
        <dbReference type="ARBA" id="ARBA00022840"/>
    </source>
</evidence>
<dbReference type="SUPFAM" id="SSF52540">
    <property type="entry name" value="P-loop containing nucleoside triphosphate hydrolases"/>
    <property type="match status" value="2"/>
</dbReference>
<keyword evidence="2" id="KW-0677">Repeat</keyword>
<dbReference type="PROSITE" id="PS50893">
    <property type="entry name" value="ABC_TRANSPORTER_2"/>
    <property type="match status" value="2"/>
</dbReference>
<comment type="caution">
    <text evidence="6">The sequence shown here is derived from an EMBL/GenBank/DDBJ whole genome shotgun (WGS) entry which is preliminary data.</text>
</comment>
<dbReference type="InterPro" id="IPR003593">
    <property type="entry name" value="AAA+_ATPase"/>
</dbReference>
<evidence type="ECO:0000313" key="6">
    <source>
        <dbReference type="EMBL" id="MBB6351674.1"/>
    </source>
</evidence>
<keyword evidence="1" id="KW-0813">Transport</keyword>
<organism evidence="6 7">
    <name type="scientific">Nonomuraea muscovyensis</name>
    <dbReference type="NCBI Taxonomy" id="1124761"/>
    <lineage>
        <taxon>Bacteria</taxon>
        <taxon>Bacillati</taxon>
        <taxon>Actinomycetota</taxon>
        <taxon>Actinomycetes</taxon>
        <taxon>Streptosporangiales</taxon>
        <taxon>Streptosporangiaceae</taxon>
        <taxon>Nonomuraea</taxon>
    </lineage>
</organism>
<keyword evidence="4 6" id="KW-0067">ATP-binding</keyword>
<gene>
    <name evidence="6" type="ORF">FHU36_008257</name>
</gene>
<sequence length="492" mass="53047">MNYHVEARNIVKRFGPTVALNGAGIAIAEGETHALVGRNGAGKSTLVSILTGLQRPDEGEVRFAGEPAPALADRDAWRQRVACVYQKSTIIPALTVAENLFLNRQTDRGMIRWRELRARARELLATYEVDVDAEALAGDLGVEQRQLVEIARALSFGARFIILDEPTARLDGPAIDRLFTRMRALREQGVTMMYISHHLDEVYEICQSVTVFRDARHIVTRPVAGLPHDELVSAMTGEATLAYESRTRTAGERVVLAGSGLSLAGRYRDIDVSVRSGEVVGLAGSASSGKVGLAETLVGLRRPDSGTVTVNGTAVRPGDVPAVLRAGLGFVPEDRHHEGFVPLLSVAENATIPIARRLGRFGVVSPARRRAKALQLIEDLQIKTEGPDQPVGDLSGGNAQKVVFARALVDDPSALVVINPTAGVDVKAKQALLGSVEDAVERGAGAMVVSDELDDLRICDRVLVMFHGRIVKDVPRGWTDHELVAVMEGIEQ</sequence>
<dbReference type="InterPro" id="IPR050107">
    <property type="entry name" value="ABC_carbohydrate_import_ATPase"/>
</dbReference>
<name>A0A7X0CE16_9ACTN</name>
<dbReference type="PANTHER" id="PTHR43790">
    <property type="entry name" value="CARBOHYDRATE TRANSPORT ATP-BINDING PROTEIN MG119-RELATED"/>
    <property type="match status" value="1"/>
</dbReference>
<dbReference type="RefSeq" id="WP_185089391.1">
    <property type="nucleotide sequence ID" value="NZ_JACHJB010000004.1"/>
</dbReference>
<proteinExistence type="predicted"/>
<dbReference type="GO" id="GO:0016887">
    <property type="term" value="F:ATP hydrolysis activity"/>
    <property type="evidence" value="ECO:0007669"/>
    <property type="project" value="InterPro"/>
</dbReference>
<dbReference type="GO" id="GO:0005524">
    <property type="term" value="F:ATP binding"/>
    <property type="evidence" value="ECO:0007669"/>
    <property type="project" value="UniProtKB-KW"/>
</dbReference>
<dbReference type="AlphaFoldDB" id="A0A7X0CE16"/>
<reference evidence="6 7" key="1">
    <citation type="submission" date="2020-08" db="EMBL/GenBank/DDBJ databases">
        <title>Sequencing the genomes of 1000 actinobacteria strains.</title>
        <authorList>
            <person name="Klenk H.-P."/>
        </authorList>
    </citation>
    <scope>NUCLEOTIDE SEQUENCE [LARGE SCALE GENOMIC DNA]</scope>
    <source>
        <strain evidence="6 7">DSM 45913</strain>
    </source>
</reference>
<protein>
    <submittedName>
        <fullName evidence="6">Simple sugar transport system ATP-binding protein</fullName>
    </submittedName>
</protein>
<dbReference type="Pfam" id="PF00005">
    <property type="entry name" value="ABC_tran"/>
    <property type="match status" value="2"/>
</dbReference>
<accession>A0A7X0CE16</accession>
<dbReference type="InterPro" id="IPR017871">
    <property type="entry name" value="ABC_transporter-like_CS"/>
</dbReference>
<dbReference type="PANTHER" id="PTHR43790:SF9">
    <property type="entry name" value="GALACTOFURANOSE TRANSPORTER ATP-BINDING PROTEIN YTFR"/>
    <property type="match status" value="1"/>
</dbReference>
<feature type="domain" description="ABC transporter" evidence="5">
    <location>
        <begin position="241"/>
        <end position="492"/>
    </location>
</feature>
<dbReference type="InterPro" id="IPR027417">
    <property type="entry name" value="P-loop_NTPase"/>
</dbReference>
<dbReference type="InterPro" id="IPR003439">
    <property type="entry name" value="ABC_transporter-like_ATP-bd"/>
</dbReference>
<dbReference type="EMBL" id="JACHJB010000004">
    <property type="protein sequence ID" value="MBB6351674.1"/>
    <property type="molecule type" value="Genomic_DNA"/>
</dbReference>
<evidence type="ECO:0000256" key="3">
    <source>
        <dbReference type="ARBA" id="ARBA00022741"/>
    </source>
</evidence>
<evidence type="ECO:0000313" key="7">
    <source>
        <dbReference type="Proteomes" id="UP000583800"/>
    </source>
</evidence>
<dbReference type="CDD" id="cd03215">
    <property type="entry name" value="ABC_Carb_Monos_II"/>
    <property type="match status" value="1"/>
</dbReference>
<dbReference type="Gene3D" id="3.40.50.300">
    <property type="entry name" value="P-loop containing nucleotide triphosphate hydrolases"/>
    <property type="match status" value="2"/>
</dbReference>
<evidence type="ECO:0000256" key="1">
    <source>
        <dbReference type="ARBA" id="ARBA00022448"/>
    </source>
</evidence>
<dbReference type="SMART" id="SM00382">
    <property type="entry name" value="AAA"/>
    <property type="match status" value="1"/>
</dbReference>
<dbReference type="Proteomes" id="UP000583800">
    <property type="component" value="Unassembled WGS sequence"/>
</dbReference>
<keyword evidence="6" id="KW-0762">Sugar transport</keyword>
<dbReference type="CDD" id="cd03216">
    <property type="entry name" value="ABC_Carb_Monos_I"/>
    <property type="match status" value="1"/>
</dbReference>
<dbReference type="PROSITE" id="PS00211">
    <property type="entry name" value="ABC_TRANSPORTER_1"/>
    <property type="match status" value="1"/>
</dbReference>